<dbReference type="Proteomes" id="UP000474758">
    <property type="component" value="Unassembled WGS sequence"/>
</dbReference>
<organism evidence="1 2">
    <name type="scientific">Paragemmobacter kunshanensis</name>
    <dbReference type="NCBI Taxonomy" id="2583234"/>
    <lineage>
        <taxon>Bacteria</taxon>
        <taxon>Pseudomonadati</taxon>
        <taxon>Pseudomonadota</taxon>
        <taxon>Alphaproteobacteria</taxon>
        <taxon>Rhodobacterales</taxon>
        <taxon>Paracoccaceae</taxon>
        <taxon>Paragemmobacter</taxon>
    </lineage>
</organism>
<dbReference type="EMBL" id="JAALFE010000010">
    <property type="protein sequence ID" value="NGQ91477.1"/>
    <property type="molecule type" value="Genomic_DNA"/>
</dbReference>
<protein>
    <submittedName>
        <fullName evidence="1">Uncharacterized protein</fullName>
    </submittedName>
</protein>
<evidence type="ECO:0000313" key="2">
    <source>
        <dbReference type="Proteomes" id="UP000474758"/>
    </source>
</evidence>
<comment type="caution">
    <text evidence="1">The sequence shown here is derived from an EMBL/GenBank/DDBJ whole genome shotgun (WGS) entry which is preliminary data.</text>
</comment>
<dbReference type="AlphaFoldDB" id="A0A6M1TUV4"/>
<dbReference type="RefSeq" id="WP_165050068.1">
    <property type="nucleotide sequence ID" value="NZ_JAALFE010000010.1"/>
</dbReference>
<proteinExistence type="predicted"/>
<name>A0A6M1TUV4_9RHOB</name>
<keyword evidence="2" id="KW-1185">Reference proteome</keyword>
<gene>
    <name evidence="1" type="ORF">G5V65_11270</name>
</gene>
<reference evidence="1 2" key="1">
    <citation type="submission" date="2020-02" db="EMBL/GenBank/DDBJ databases">
        <title>Rhodobacter translucens sp. nov., a novel bacterium isolated from activated sludge.</title>
        <authorList>
            <person name="Liu J."/>
        </authorList>
    </citation>
    <scope>NUCLEOTIDE SEQUENCE [LARGE SCALE GENOMIC DNA]</scope>
    <source>
        <strain evidence="1 2">HX-7-19</strain>
    </source>
</reference>
<evidence type="ECO:0000313" key="1">
    <source>
        <dbReference type="EMBL" id="NGQ91477.1"/>
    </source>
</evidence>
<sequence length="173" mass="19976">MSGWTYSTAVYCFGEGPGQPVKLGVSECIVNRFQMIRTHTWRDMRPFWAWWGDEVHERALKDRFADRRIRNEWFADPDDEIKTLLPWNLPADGVAWPIKMQVQQELRKKRCNSFPGYRPSYSITHEKQFQHIDASLRDEITAYVGALGITLTDADFAPRDGREIEAALNGVAA</sequence>
<accession>A0A6M1TUV4</accession>